<keyword evidence="2" id="KW-1185">Reference proteome</keyword>
<dbReference type="AlphaFoldDB" id="K5BF35"/>
<dbReference type="Proteomes" id="UP000006265">
    <property type="component" value="Unassembled WGS sequence"/>
</dbReference>
<evidence type="ECO:0000313" key="1">
    <source>
        <dbReference type="EMBL" id="EKF22791.1"/>
    </source>
</evidence>
<proteinExistence type="predicted"/>
<reference evidence="1 2" key="1">
    <citation type="journal article" date="2012" name="J. Bacteriol.">
        <title>Genome sequence of Mycobacterium hassiacum DSM 44199, a rare source of heat-stable mycobacterial proteins.</title>
        <authorList>
            <person name="Tiago I."/>
            <person name="Maranha A."/>
            <person name="Mendes V."/>
            <person name="Alarico S."/>
            <person name="Moynihan P.J."/>
            <person name="Clarke A.J."/>
            <person name="Macedo-Ribeiro S."/>
            <person name="Pereira P.J."/>
            <person name="Empadinhas N."/>
        </authorList>
    </citation>
    <scope>NUCLEOTIDE SEQUENCE [LARGE SCALE GENOMIC DNA]</scope>
    <source>
        <strain evidence="2">DSM 44199 / CIP 105218 / JCM 12690 / 3849</strain>
    </source>
</reference>
<dbReference type="PATRIC" id="fig|1122247.3.peg.3098"/>
<name>K5BF35_MYCHD</name>
<comment type="caution">
    <text evidence="1">The sequence shown here is derived from an EMBL/GenBank/DDBJ whole genome shotgun (WGS) entry which is preliminary data.</text>
</comment>
<accession>K5BF35</accession>
<organism evidence="1 2">
    <name type="scientific">Mycolicibacterium hassiacum (strain DSM 44199 / CIP 105218 / JCM 12690 / 3849)</name>
    <name type="common">Mycobacterium hassiacum</name>
    <dbReference type="NCBI Taxonomy" id="1122247"/>
    <lineage>
        <taxon>Bacteria</taxon>
        <taxon>Bacillati</taxon>
        <taxon>Actinomycetota</taxon>
        <taxon>Actinomycetes</taxon>
        <taxon>Mycobacteriales</taxon>
        <taxon>Mycobacteriaceae</taxon>
        <taxon>Mycolicibacterium</taxon>
    </lineage>
</organism>
<evidence type="ECO:0000313" key="2">
    <source>
        <dbReference type="Proteomes" id="UP000006265"/>
    </source>
</evidence>
<gene>
    <name evidence="1" type="ORF">C731_3231</name>
</gene>
<protein>
    <submittedName>
        <fullName evidence="1">Putative membrane protein</fullName>
    </submittedName>
</protein>
<sequence length="66" mass="7087">MTAGARATAFTTSAFTGLGLLVRLALRRDRVRLSVWVGALTLMMAYAPAAMELAYPERRNGSRASA</sequence>
<dbReference type="EMBL" id="AMRA01000093">
    <property type="protein sequence ID" value="EKF22791.1"/>
    <property type="molecule type" value="Genomic_DNA"/>
</dbReference>
<dbReference type="STRING" id="1122247.GCA_000379865_00505"/>